<keyword evidence="2" id="KW-0732">Signal</keyword>
<reference evidence="4" key="2">
    <citation type="journal article" date="2021" name="PeerJ">
        <title>Extensive microbial diversity within the chicken gut microbiome revealed by metagenomics and culture.</title>
        <authorList>
            <person name="Gilroy R."/>
            <person name="Ravi A."/>
            <person name="Getino M."/>
            <person name="Pursley I."/>
            <person name="Horton D.L."/>
            <person name="Alikhan N.F."/>
            <person name="Baker D."/>
            <person name="Gharbi K."/>
            <person name="Hall N."/>
            <person name="Watson M."/>
            <person name="Adriaenssens E.M."/>
            <person name="Foster-Nyarko E."/>
            <person name="Jarju S."/>
            <person name="Secka A."/>
            <person name="Antonio M."/>
            <person name="Oren A."/>
            <person name="Chaudhuri R.R."/>
            <person name="La Ragione R."/>
            <person name="Hildebrand F."/>
            <person name="Pallen M.J."/>
        </authorList>
    </citation>
    <scope>NUCLEOTIDE SEQUENCE</scope>
    <source>
        <strain evidence="4">ChiGjej1B1-24693</strain>
    </source>
</reference>
<comment type="caution">
    <text evidence="4">The sequence shown here is derived from an EMBL/GenBank/DDBJ whole genome shotgun (WGS) entry which is preliminary data.</text>
</comment>
<evidence type="ECO:0000313" key="5">
    <source>
        <dbReference type="Proteomes" id="UP000886842"/>
    </source>
</evidence>
<reference evidence="4" key="1">
    <citation type="submission" date="2020-10" db="EMBL/GenBank/DDBJ databases">
        <authorList>
            <person name="Gilroy R."/>
        </authorList>
    </citation>
    <scope>NUCLEOTIDE SEQUENCE</scope>
    <source>
        <strain evidence="4">ChiGjej1B1-24693</strain>
    </source>
</reference>
<dbReference type="Gene3D" id="3.40.190.10">
    <property type="entry name" value="Periplasmic binding protein-like II"/>
    <property type="match status" value="1"/>
</dbReference>
<accession>A0A9D1KMX8</accession>
<gene>
    <name evidence="4" type="ORF">IAA98_06485</name>
</gene>
<dbReference type="Gene3D" id="3.10.105.10">
    <property type="entry name" value="Dipeptide-binding Protein, Domain 3"/>
    <property type="match status" value="1"/>
</dbReference>
<organism evidence="4 5">
    <name type="scientific">Candidatus Avipropionibacterium avicola</name>
    <dbReference type="NCBI Taxonomy" id="2840701"/>
    <lineage>
        <taxon>Bacteria</taxon>
        <taxon>Bacillati</taxon>
        <taxon>Actinomycetota</taxon>
        <taxon>Actinomycetes</taxon>
        <taxon>Propionibacteriales</taxon>
        <taxon>Propionibacteriaceae</taxon>
        <taxon>Propionibacteriaceae incertae sedis</taxon>
        <taxon>Candidatus Avipropionibacterium</taxon>
    </lineage>
</organism>
<evidence type="ECO:0000259" key="3">
    <source>
        <dbReference type="Pfam" id="PF00496"/>
    </source>
</evidence>
<dbReference type="PANTHER" id="PTHR30290:SF65">
    <property type="entry name" value="MONOACYL PHOSPHATIDYLINOSITOL TETRAMANNOSIDE-BINDING PROTEIN LPQW-RELATED"/>
    <property type="match status" value="1"/>
</dbReference>
<sequence>MLALAVALFGCLALPGSNPDRAGSPAVGPATGDTNPALRGQLKDGGELRIAMTGRPAEWNPWHRDATWSTAVEALDPVLPHYWTSDEHGVLSRDPHYLAGEEVVSTDPLVVRLRLNPAAVWADGHPMTWEDIAAPLTACRTDLTADGPALGLARAATVLPCADTVGPSRIAGVERGGDEHEAVISFTGAYPQWRDLVSAPGRAELFADPTGFSWTHPDVRAQAGPFVVEQWDPATGVLSERRNARWWGEPAVLDRLTFRWVPTALQARAFVNNEVDVVATGLGTSAAAKVLGVADGAIRTCPGQAQRTLVFRQDGLLASADLRRAVALAVDRDTLASLDVGGTGSDSSPIHNRFLAPSEPGHRDNSAALGPLGDTDAARRLLAADGWSDDPVRRRGGTELRLEYLWSTDDPVGAQDARALQAQLGAVGIGLVPVEVGAAEFAARVRAGDFELAALNLPAGVRPELWFRSDSAVNLTGVGDAQLDAWLDQLGAGPRLEAETANRVDEWLWAEAVTLPLYVVPDAVGTRASVANYGASGRASVRWDVVGFLR</sequence>
<dbReference type="Pfam" id="PF00496">
    <property type="entry name" value="SBP_bac_5"/>
    <property type="match status" value="1"/>
</dbReference>
<evidence type="ECO:0000256" key="2">
    <source>
        <dbReference type="SAM" id="SignalP"/>
    </source>
</evidence>
<protein>
    <recommendedName>
        <fullName evidence="3">Solute-binding protein family 5 domain-containing protein</fullName>
    </recommendedName>
</protein>
<evidence type="ECO:0000256" key="1">
    <source>
        <dbReference type="SAM" id="MobiDB-lite"/>
    </source>
</evidence>
<dbReference type="PANTHER" id="PTHR30290">
    <property type="entry name" value="PERIPLASMIC BINDING COMPONENT OF ABC TRANSPORTER"/>
    <property type="match status" value="1"/>
</dbReference>
<feature type="signal peptide" evidence="2">
    <location>
        <begin position="1"/>
        <end position="22"/>
    </location>
</feature>
<dbReference type="AlphaFoldDB" id="A0A9D1KMX8"/>
<name>A0A9D1KMX8_9ACTN</name>
<evidence type="ECO:0000313" key="4">
    <source>
        <dbReference type="EMBL" id="HIT75212.1"/>
    </source>
</evidence>
<dbReference type="InterPro" id="IPR000914">
    <property type="entry name" value="SBP_5_dom"/>
</dbReference>
<proteinExistence type="predicted"/>
<dbReference type="GO" id="GO:0015833">
    <property type="term" value="P:peptide transport"/>
    <property type="evidence" value="ECO:0007669"/>
    <property type="project" value="TreeGrafter"/>
</dbReference>
<dbReference type="SUPFAM" id="SSF53850">
    <property type="entry name" value="Periplasmic binding protein-like II"/>
    <property type="match status" value="1"/>
</dbReference>
<feature type="region of interest" description="Disordered" evidence="1">
    <location>
        <begin position="19"/>
        <end position="41"/>
    </location>
</feature>
<dbReference type="EMBL" id="DVLP01000199">
    <property type="protein sequence ID" value="HIT75212.1"/>
    <property type="molecule type" value="Genomic_DNA"/>
</dbReference>
<feature type="domain" description="Solute-binding protein family 5" evidence="3">
    <location>
        <begin position="98"/>
        <end position="459"/>
    </location>
</feature>
<dbReference type="InterPro" id="IPR039424">
    <property type="entry name" value="SBP_5"/>
</dbReference>
<feature type="chain" id="PRO_5038562259" description="Solute-binding protein family 5 domain-containing protein" evidence="2">
    <location>
        <begin position="23"/>
        <end position="550"/>
    </location>
</feature>
<dbReference type="Proteomes" id="UP000886842">
    <property type="component" value="Unassembled WGS sequence"/>
</dbReference>
<dbReference type="GO" id="GO:1904680">
    <property type="term" value="F:peptide transmembrane transporter activity"/>
    <property type="evidence" value="ECO:0007669"/>
    <property type="project" value="TreeGrafter"/>
</dbReference>
<dbReference type="Gene3D" id="3.90.76.10">
    <property type="entry name" value="Dipeptide-binding Protein, Domain 1"/>
    <property type="match status" value="1"/>
</dbReference>